<evidence type="ECO:0000256" key="5">
    <source>
        <dbReference type="ARBA" id="ARBA00023004"/>
    </source>
</evidence>
<gene>
    <name evidence="9" type="ORF">Bathy02g03980</name>
</gene>
<protein>
    <recommendedName>
        <fullName evidence="11">Cytochrome P450</fullName>
    </recommendedName>
</protein>
<dbReference type="eggNOG" id="KOG0157">
    <property type="taxonomic scope" value="Eukaryota"/>
</dbReference>
<sequence>MPPGRVGLFGVRETLEYLMDSNAFVETRVKKYGPIFKTAFFFKPTIAFGSKEAVDEFKSFEASLPADEALPETFRELHTEYGALKQSGAKHKATRKNFSRVLGREALEAYVPEIAMRTEEFVNKLKQRKVPLFLGKDIKRFALKTLFYLFLGKVPEDSIIEEMYLYNAGLLSLGKFDPTFKKGESALEKLTQYVLEYYLEIKKDEAKLNAPEHFFLKQYSEATDEFGDTFSDERVAVTVVLMVWGSYIEAAALMGHSIRILGDKENADVLKKAKEEARALREEEEQTLSTLAQKGKYLLAVSKETLRFHPQTAGGLRVNPTDRTFCGYDIPAGYVLTADPRIAFLDESAFSDPKAFNPSRFLEASKSEDRFFPGGMGQHQCPGINLATTMNVIFLTKFLTTFSSWTPSEGMPEEVPLVQVPIVIIADEYSVDLMQ</sequence>
<keyword evidence="10" id="KW-1185">Reference proteome</keyword>
<dbReference type="STRING" id="41875.K8F0L9"/>
<evidence type="ECO:0000256" key="8">
    <source>
        <dbReference type="SAM" id="Coils"/>
    </source>
</evidence>
<evidence type="ECO:0000256" key="1">
    <source>
        <dbReference type="ARBA" id="ARBA00010617"/>
    </source>
</evidence>
<dbReference type="RefSeq" id="XP_007514838.1">
    <property type="nucleotide sequence ID" value="XM_007514776.1"/>
</dbReference>
<dbReference type="Gene3D" id="1.10.630.10">
    <property type="entry name" value="Cytochrome P450"/>
    <property type="match status" value="1"/>
</dbReference>
<dbReference type="GO" id="GO:0016705">
    <property type="term" value="F:oxidoreductase activity, acting on paired donors, with incorporation or reduction of molecular oxygen"/>
    <property type="evidence" value="ECO:0007669"/>
    <property type="project" value="InterPro"/>
</dbReference>
<dbReference type="OrthoDB" id="442633at2759"/>
<organism evidence="9 10">
    <name type="scientific">Bathycoccus prasinos</name>
    <dbReference type="NCBI Taxonomy" id="41875"/>
    <lineage>
        <taxon>Eukaryota</taxon>
        <taxon>Viridiplantae</taxon>
        <taxon>Chlorophyta</taxon>
        <taxon>Mamiellophyceae</taxon>
        <taxon>Mamiellales</taxon>
        <taxon>Bathycoccaceae</taxon>
        <taxon>Bathycoccus</taxon>
    </lineage>
</organism>
<evidence type="ECO:0000313" key="10">
    <source>
        <dbReference type="Proteomes" id="UP000198341"/>
    </source>
</evidence>
<keyword evidence="2 7" id="KW-0349">Heme</keyword>
<evidence type="ECO:0000256" key="6">
    <source>
        <dbReference type="ARBA" id="ARBA00023033"/>
    </source>
</evidence>
<dbReference type="SUPFAM" id="SSF48264">
    <property type="entry name" value="Cytochrome P450"/>
    <property type="match status" value="1"/>
</dbReference>
<keyword evidence="4" id="KW-0560">Oxidoreductase</keyword>
<feature type="binding site" description="axial binding residue" evidence="7">
    <location>
        <position position="381"/>
    </location>
    <ligand>
        <name>heme</name>
        <dbReference type="ChEBI" id="CHEBI:30413"/>
    </ligand>
    <ligandPart>
        <name>Fe</name>
        <dbReference type="ChEBI" id="CHEBI:18248"/>
    </ligandPart>
</feature>
<dbReference type="InterPro" id="IPR002401">
    <property type="entry name" value="Cyt_P450_E_grp-I"/>
</dbReference>
<dbReference type="GO" id="GO:0005506">
    <property type="term" value="F:iron ion binding"/>
    <property type="evidence" value="ECO:0007669"/>
    <property type="project" value="InterPro"/>
</dbReference>
<dbReference type="Pfam" id="PF00067">
    <property type="entry name" value="p450"/>
    <property type="match status" value="1"/>
</dbReference>
<dbReference type="Proteomes" id="UP000198341">
    <property type="component" value="Chromosome 2"/>
</dbReference>
<dbReference type="KEGG" id="bpg:Bathy02g03980"/>
<evidence type="ECO:0000256" key="4">
    <source>
        <dbReference type="ARBA" id="ARBA00023002"/>
    </source>
</evidence>
<dbReference type="EMBL" id="FO082277">
    <property type="protein sequence ID" value="CCO15078.1"/>
    <property type="molecule type" value="Genomic_DNA"/>
</dbReference>
<evidence type="ECO:0000256" key="3">
    <source>
        <dbReference type="ARBA" id="ARBA00022723"/>
    </source>
</evidence>
<dbReference type="InterPro" id="IPR036396">
    <property type="entry name" value="Cyt_P450_sf"/>
</dbReference>
<dbReference type="AlphaFoldDB" id="K8F0L9"/>
<comment type="cofactor">
    <cofactor evidence="7">
        <name>heme</name>
        <dbReference type="ChEBI" id="CHEBI:30413"/>
    </cofactor>
</comment>
<keyword evidence="8" id="KW-0175">Coiled coil</keyword>
<dbReference type="GeneID" id="19017511"/>
<evidence type="ECO:0000256" key="2">
    <source>
        <dbReference type="ARBA" id="ARBA00022617"/>
    </source>
</evidence>
<keyword evidence="6" id="KW-0503">Monooxygenase</keyword>
<accession>K8F0L9</accession>
<dbReference type="GO" id="GO:0016125">
    <property type="term" value="P:sterol metabolic process"/>
    <property type="evidence" value="ECO:0007669"/>
    <property type="project" value="TreeGrafter"/>
</dbReference>
<keyword evidence="5 7" id="KW-0408">Iron</keyword>
<evidence type="ECO:0000256" key="7">
    <source>
        <dbReference type="PIRSR" id="PIRSR602401-1"/>
    </source>
</evidence>
<proteinExistence type="inferred from homology"/>
<dbReference type="InterPro" id="IPR001128">
    <property type="entry name" value="Cyt_P450"/>
</dbReference>
<dbReference type="PRINTS" id="PR00463">
    <property type="entry name" value="EP450I"/>
</dbReference>
<evidence type="ECO:0000313" key="9">
    <source>
        <dbReference type="EMBL" id="CCO15078.1"/>
    </source>
</evidence>
<dbReference type="PANTHER" id="PTHR24286:SF384">
    <property type="entry name" value="P450, PUTATIVE (EUROFUNG)-RELATED"/>
    <property type="match status" value="1"/>
</dbReference>
<keyword evidence="3 7" id="KW-0479">Metal-binding</keyword>
<comment type="similarity">
    <text evidence="1">Belongs to the cytochrome P450 family.</text>
</comment>
<name>K8F0L9_9CHLO</name>
<reference evidence="9 10" key="1">
    <citation type="submission" date="2011-10" db="EMBL/GenBank/DDBJ databases">
        <authorList>
            <person name="Genoscope - CEA"/>
        </authorList>
    </citation>
    <scope>NUCLEOTIDE SEQUENCE [LARGE SCALE GENOMIC DNA]</scope>
    <source>
        <strain evidence="9 10">RCC 1105</strain>
    </source>
</reference>
<evidence type="ECO:0008006" key="11">
    <source>
        <dbReference type="Google" id="ProtNLM"/>
    </source>
</evidence>
<feature type="coiled-coil region" evidence="8">
    <location>
        <begin position="266"/>
        <end position="294"/>
    </location>
</feature>
<dbReference type="GO" id="GO:0020037">
    <property type="term" value="F:heme binding"/>
    <property type="evidence" value="ECO:0007669"/>
    <property type="project" value="InterPro"/>
</dbReference>
<dbReference type="PANTHER" id="PTHR24286">
    <property type="entry name" value="CYTOCHROME P450 26"/>
    <property type="match status" value="1"/>
</dbReference>
<dbReference type="GO" id="GO:0004497">
    <property type="term" value="F:monooxygenase activity"/>
    <property type="evidence" value="ECO:0007669"/>
    <property type="project" value="UniProtKB-KW"/>
</dbReference>